<dbReference type="RefSeq" id="WP_160684809.1">
    <property type="nucleotide sequence ID" value="NZ_WTYW01000004.1"/>
</dbReference>
<dbReference type="AlphaFoldDB" id="A0A844ZIE2"/>
<comment type="caution">
    <text evidence="3">The sequence shown here is derived from an EMBL/GenBank/DDBJ whole genome shotgun (WGS) entry which is preliminary data.</text>
</comment>
<dbReference type="SUPFAM" id="SSF63825">
    <property type="entry name" value="YWTD domain"/>
    <property type="match status" value="1"/>
</dbReference>
<feature type="chain" id="PRO_5032508234" evidence="1">
    <location>
        <begin position="18"/>
        <end position="337"/>
    </location>
</feature>
<feature type="domain" description="Phytase-like" evidence="2">
    <location>
        <begin position="65"/>
        <end position="317"/>
    </location>
</feature>
<gene>
    <name evidence="3" type="ORF">GRI38_12795</name>
</gene>
<keyword evidence="1" id="KW-0732">Signal</keyword>
<dbReference type="InterPro" id="IPR014567">
    <property type="entry name" value="UCP031900"/>
</dbReference>
<keyword evidence="4" id="KW-1185">Reference proteome</keyword>
<proteinExistence type="predicted"/>
<evidence type="ECO:0000259" key="2">
    <source>
        <dbReference type="Pfam" id="PF13449"/>
    </source>
</evidence>
<organism evidence="3 4">
    <name type="scientific">Parapontixanthobacter aurantiacus</name>
    <dbReference type="NCBI Taxonomy" id="1463599"/>
    <lineage>
        <taxon>Bacteria</taxon>
        <taxon>Pseudomonadati</taxon>
        <taxon>Pseudomonadota</taxon>
        <taxon>Alphaproteobacteria</taxon>
        <taxon>Sphingomonadales</taxon>
        <taxon>Erythrobacteraceae</taxon>
        <taxon>Parapontixanthobacter</taxon>
    </lineage>
</organism>
<dbReference type="PIRSF" id="PIRSF031900">
    <property type="entry name" value="UCP031900"/>
    <property type="match status" value="1"/>
</dbReference>
<evidence type="ECO:0000313" key="4">
    <source>
        <dbReference type="Proteomes" id="UP000433104"/>
    </source>
</evidence>
<feature type="signal peptide" evidence="1">
    <location>
        <begin position="1"/>
        <end position="17"/>
    </location>
</feature>
<dbReference type="OrthoDB" id="9798693at2"/>
<accession>A0A844ZIE2</accession>
<name>A0A844ZIE2_9SPHN</name>
<evidence type="ECO:0000256" key="1">
    <source>
        <dbReference type="SAM" id="SignalP"/>
    </source>
</evidence>
<evidence type="ECO:0000313" key="3">
    <source>
        <dbReference type="EMBL" id="MXO86906.1"/>
    </source>
</evidence>
<reference evidence="3 4" key="1">
    <citation type="submission" date="2019-12" db="EMBL/GenBank/DDBJ databases">
        <title>Genomic-based taxomic classification of the family Erythrobacteraceae.</title>
        <authorList>
            <person name="Xu L."/>
        </authorList>
    </citation>
    <scope>NUCLEOTIDE SEQUENCE [LARGE SCALE GENOMIC DNA]</scope>
    <source>
        <strain evidence="3 4">MCCC 1A09962</strain>
    </source>
</reference>
<dbReference type="Pfam" id="PF13449">
    <property type="entry name" value="Phytase-like"/>
    <property type="match status" value="1"/>
</dbReference>
<dbReference type="Proteomes" id="UP000433104">
    <property type="component" value="Unassembled WGS sequence"/>
</dbReference>
<protein>
    <submittedName>
        <fullName evidence="3">Esterase-like activity of phytase family protein</fullName>
    </submittedName>
</protein>
<dbReference type="InterPro" id="IPR027372">
    <property type="entry name" value="Phytase-like_dom"/>
</dbReference>
<dbReference type="EMBL" id="WTYW01000004">
    <property type="protein sequence ID" value="MXO86906.1"/>
    <property type="molecule type" value="Genomic_DNA"/>
</dbReference>
<sequence length="337" mass="36553">MRKFRLFLGLCVAIALAPGTFVRTPKPPRDVTSPVAVSPLPIPEGGTVGSFAIDGLRELSSGNDRFGGYSALTFLPDGRLIAGSDAGNILVFTPPEPGASALIEAAQIGQFAPGPEQDKRDVDLEALTRDPDTGTIWAAYEQTNTIERYDPDLKRTGRIAPEALSDWNFNSGPETLLRLPDGRFLAIAEGGSGWLFGLLGDVTAHRAAVFAGDPLKEPETRETVFRSPPEYRPVDAAMLTEDHVLILLRDFVPALPPRFRSALLVASLDNIDRSGEWSGAVLARIEPPLPSENFEGLATRRDADGSVIVWLIADDNFSANQRTLLYKLRLSARQLPK</sequence>